<keyword evidence="4" id="KW-1185">Reference proteome</keyword>
<accession>A0A372JM92</accession>
<proteinExistence type="predicted"/>
<dbReference type="Proteomes" id="UP000261811">
    <property type="component" value="Unassembled WGS sequence"/>
</dbReference>
<name>A0A372JM92_9ACTN</name>
<comment type="caution">
    <text evidence="3">The sequence shown here is derived from an EMBL/GenBank/DDBJ whole genome shotgun (WGS) entry which is preliminary data.</text>
</comment>
<sequence>MLVWSAAPSSRCECGGSVLRSVFYLPYLIPPVSATVAFVFVNNPSPGPLRRRAPARCAVGPRSLRCHARAFARGRRSSGSRPPPDESRDTS</sequence>
<keyword evidence="2" id="KW-0472">Membrane</keyword>
<evidence type="ECO:0000256" key="2">
    <source>
        <dbReference type="SAM" id="Phobius"/>
    </source>
</evidence>
<evidence type="ECO:0000313" key="4">
    <source>
        <dbReference type="Proteomes" id="UP000261811"/>
    </source>
</evidence>
<organism evidence="3 4">
    <name type="scientific">Actinomadura logoneensis</name>
    <dbReference type="NCBI Taxonomy" id="2293572"/>
    <lineage>
        <taxon>Bacteria</taxon>
        <taxon>Bacillati</taxon>
        <taxon>Actinomycetota</taxon>
        <taxon>Actinomycetes</taxon>
        <taxon>Streptosporangiales</taxon>
        <taxon>Thermomonosporaceae</taxon>
        <taxon>Actinomadura</taxon>
    </lineage>
</organism>
<dbReference type="EMBL" id="QURH01000236">
    <property type="protein sequence ID" value="RFU41059.1"/>
    <property type="molecule type" value="Genomic_DNA"/>
</dbReference>
<gene>
    <name evidence="3" type="ORF">DZF91_13895</name>
</gene>
<feature type="transmembrane region" description="Helical" evidence="2">
    <location>
        <begin position="22"/>
        <end position="42"/>
    </location>
</feature>
<evidence type="ECO:0000313" key="3">
    <source>
        <dbReference type="EMBL" id="RFU41059.1"/>
    </source>
</evidence>
<evidence type="ECO:0000256" key="1">
    <source>
        <dbReference type="SAM" id="MobiDB-lite"/>
    </source>
</evidence>
<feature type="region of interest" description="Disordered" evidence="1">
    <location>
        <begin position="70"/>
        <end position="91"/>
    </location>
</feature>
<keyword evidence="2" id="KW-0812">Transmembrane</keyword>
<protein>
    <submittedName>
        <fullName evidence="3">Sugar ABC transporter permease</fullName>
    </submittedName>
</protein>
<dbReference type="AlphaFoldDB" id="A0A372JM92"/>
<keyword evidence="2" id="KW-1133">Transmembrane helix</keyword>
<reference evidence="3 4" key="1">
    <citation type="submission" date="2018-08" db="EMBL/GenBank/DDBJ databases">
        <title>Actinomadura jelena sp. nov., a novel Actinomycete isolated from soil in Chad.</title>
        <authorList>
            <person name="Shi L."/>
        </authorList>
    </citation>
    <scope>NUCLEOTIDE SEQUENCE [LARGE SCALE GENOMIC DNA]</scope>
    <source>
        <strain evidence="3 4">NEAU-G17</strain>
    </source>
</reference>